<reference evidence="1" key="1">
    <citation type="submission" date="2024-10" db="EMBL/GenBank/DDBJ databases">
        <title>Aeromonas and Pseudomonas from the Cagarras Archipelago, Rio de Janeiro, Brazil.</title>
        <authorList>
            <person name="Canellas A.L.B."/>
            <person name="Laport M.S."/>
        </authorList>
    </citation>
    <scope>NUCLEOTIDE SEQUENCE</scope>
    <source>
        <strain evidence="1">ACP-7</strain>
    </source>
</reference>
<dbReference type="Proteomes" id="UP001615411">
    <property type="component" value="Unassembled WGS sequence"/>
</dbReference>
<dbReference type="EMBL" id="JBIUGF010000069">
    <property type="protein sequence ID" value="MFJ1340228.1"/>
    <property type="molecule type" value="Genomic_DNA"/>
</dbReference>
<accession>A0ACC7LZK4</accession>
<evidence type="ECO:0000313" key="1">
    <source>
        <dbReference type="EMBL" id="MFJ1340228.1"/>
    </source>
</evidence>
<protein>
    <submittedName>
        <fullName evidence="1">Molecular chaperone</fullName>
    </submittedName>
</protein>
<sequence length="250" mass="27386">MLHRSLRSCLGVLGMLMAIQATASISLSSTRIIFDGTQKEANITVRNGSQNVLIQSWVDGAQTNAATAPFAVTPPLAKMLANEHQLLRILFAGTGLPTDKESVFWLNVQEIPQASTKVNILQLAVRQRIKIFFRPANLPGDARQAPEQLEWQLTDHSGKTVLRVNNPSRYHVSMADIELQDGSRSKSIVKSTMIAPGALETFALNSQLSDNTLRLTFGNINDYGVKNEYNVTVNRTGTSHARIIAPLPSP</sequence>
<gene>
    <name evidence="1" type="ORF">ACIKP7_19080</name>
</gene>
<organism evidence="1 2">
    <name type="scientific">Pseudomonas caricapapayae</name>
    <dbReference type="NCBI Taxonomy" id="46678"/>
    <lineage>
        <taxon>Bacteria</taxon>
        <taxon>Pseudomonadati</taxon>
        <taxon>Pseudomonadota</taxon>
        <taxon>Gammaproteobacteria</taxon>
        <taxon>Pseudomonadales</taxon>
        <taxon>Pseudomonadaceae</taxon>
        <taxon>Pseudomonas</taxon>
    </lineage>
</organism>
<proteinExistence type="predicted"/>
<evidence type="ECO:0000313" key="2">
    <source>
        <dbReference type="Proteomes" id="UP001615411"/>
    </source>
</evidence>
<keyword evidence="2" id="KW-1185">Reference proteome</keyword>
<comment type="caution">
    <text evidence="1">The sequence shown here is derived from an EMBL/GenBank/DDBJ whole genome shotgun (WGS) entry which is preliminary data.</text>
</comment>
<name>A0ACC7LZK4_9PSED</name>